<evidence type="ECO:0000313" key="3">
    <source>
        <dbReference type="EMBL" id="NQE34652.1"/>
    </source>
</evidence>
<dbReference type="Proteomes" id="UP000702425">
    <property type="component" value="Unassembled WGS sequence"/>
</dbReference>
<name>A0ABX2CY16_9CYAN</name>
<keyword evidence="3" id="KW-0808">Transferase</keyword>
<dbReference type="GO" id="GO:0004792">
    <property type="term" value="F:thiosulfate-cyanide sulfurtransferase activity"/>
    <property type="evidence" value="ECO:0007669"/>
    <property type="project" value="UniProtKB-EC"/>
</dbReference>
<dbReference type="PANTHER" id="PTHR43031:SF1">
    <property type="entry name" value="PYRIDINE NUCLEOTIDE-DISULPHIDE OXIDOREDUCTASE"/>
    <property type="match status" value="1"/>
</dbReference>
<accession>A0ABX2CY16</accession>
<evidence type="ECO:0000256" key="1">
    <source>
        <dbReference type="SAM" id="MobiDB-lite"/>
    </source>
</evidence>
<gene>
    <name evidence="3" type="primary">glpE_2</name>
    <name evidence="3" type="ORF">E5S67_02380</name>
</gene>
<reference evidence="3 4" key="1">
    <citation type="journal article" date="2020" name="Sci. Rep.">
        <title>A novel cyanobacterial geosmin producer, revising GeoA distribution and dispersion patterns in Bacteria.</title>
        <authorList>
            <person name="Churro C."/>
            <person name="Semedo-Aguiar A.P."/>
            <person name="Silva A.D."/>
            <person name="Pereira-Leal J.B."/>
            <person name="Leite R.B."/>
        </authorList>
    </citation>
    <scope>NUCLEOTIDE SEQUENCE [LARGE SCALE GENOMIC DNA]</scope>
    <source>
        <strain evidence="3 4">IPMA8</strain>
    </source>
</reference>
<organism evidence="3 4">
    <name type="scientific">Microcoleus asticus IPMA8</name>
    <dbReference type="NCBI Taxonomy" id="2563858"/>
    <lineage>
        <taxon>Bacteria</taxon>
        <taxon>Bacillati</taxon>
        <taxon>Cyanobacteriota</taxon>
        <taxon>Cyanophyceae</taxon>
        <taxon>Oscillatoriophycideae</taxon>
        <taxon>Oscillatoriales</taxon>
        <taxon>Microcoleaceae</taxon>
        <taxon>Microcoleus</taxon>
        <taxon>Microcoleus asticus</taxon>
    </lineage>
</organism>
<evidence type="ECO:0000313" key="4">
    <source>
        <dbReference type="Proteomes" id="UP000702425"/>
    </source>
</evidence>
<feature type="region of interest" description="Disordered" evidence="1">
    <location>
        <begin position="1"/>
        <end position="32"/>
    </location>
</feature>
<dbReference type="SMART" id="SM00450">
    <property type="entry name" value="RHOD"/>
    <property type="match status" value="1"/>
</dbReference>
<dbReference type="Gene3D" id="3.40.250.10">
    <property type="entry name" value="Rhodanese-like domain"/>
    <property type="match status" value="1"/>
</dbReference>
<dbReference type="InterPro" id="IPR050229">
    <property type="entry name" value="GlpE_sulfurtransferase"/>
</dbReference>
<dbReference type="EMBL" id="SRRZ01000036">
    <property type="protein sequence ID" value="NQE34652.1"/>
    <property type="molecule type" value="Genomic_DNA"/>
</dbReference>
<keyword evidence="4" id="KW-1185">Reference proteome</keyword>
<comment type="caution">
    <text evidence="3">The sequence shown here is derived from an EMBL/GenBank/DDBJ whole genome shotgun (WGS) entry which is preliminary data.</text>
</comment>
<dbReference type="CDD" id="cd00158">
    <property type="entry name" value="RHOD"/>
    <property type="match status" value="1"/>
</dbReference>
<evidence type="ECO:0000259" key="2">
    <source>
        <dbReference type="PROSITE" id="PS50206"/>
    </source>
</evidence>
<dbReference type="EC" id="2.8.1.1" evidence="3"/>
<dbReference type="Pfam" id="PF00581">
    <property type="entry name" value="Rhodanese"/>
    <property type="match status" value="1"/>
</dbReference>
<sequence>MKKIPDQISDIKEKLPDLTPTPPGLKAQASSHDLKARLDWGEPGLTIIDARDFESFGKSHITGAVPMPIDDLVERAKSSLEPIRDIYIYGENDEQTAEAANLLRAAGFRKVAELKGGIPAWKAIDGPIDGAVEHNNPGPDAYNVFSRLQHHAEAQKINK</sequence>
<protein>
    <submittedName>
        <fullName evidence="3">Thiosulfate sulfurtransferase GlpE</fullName>
        <ecNumber evidence="3">2.8.1.1</ecNumber>
    </submittedName>
</protein>
<dbReference type="PROSITE" id="PS50206">
    <property type="entry name" value="RHODANESE_3"/>
    <property type="match status" value="1"/>
</dbReference>
<dbReference type="InterPro" id="IPR001763">
    <property type="entry name" value="Rhodanese-like_dom"/>
</dbReference>
<dbReference type="SUPFAM" id="SSF52821">
    <property type="entry name" value="Rhodanese/Cell cycle control phosphatase"/>
    <property type="match status" value="1"/>
</dbReference>
<dbReference type="InterPro" id="IPR036873">
    <property type="entry name" value="Rhodanese-like_dom_sf"/>
</dbReference>
<proteinExistence type="predicted"/>
<dbReference type="PANTHER" id="PTHR43031">
    <property type="entry name" value="FAD-DEPENDENT OXIDOREDUCTASE"/>
    <property type="match status" value="1"/>
</dbReference>
<feature type="domain" description="Rhodanese" evidence="2">
    <location>
        <begin position="41"/>
        <end position="130"/>
    </location>
</feature>